<dbReference type="GeneID" id="93879441"/>
<dbReference type="EMBL" id="MDEK01000003">
    <property type="protein sequence ID" value="PPU84363.1"/>
    <property type="molecule type" value="Genomic_DNA"/>
</dbReference>
<dbReference type="Proteomes" id="UP000247346">
    <property type="component" value="Unassembled WGS sequence"/>
</dbReference>
<dbReference type="RefSeq" id="WP_010344234.1">
    <property type="nucleotide sequence ID" value="NZ_CP132343.1"/>
</dbReference>
<sequence length="186" mass="19410">MQFRSLSLAGVALAVLFSLSACQRSASSNDRVVVDHGGAQSLTFLNGDLTLKANGQPPATITRDGKLLIDGKPVALDAEQQRLLLAYRSQIEAVGKQGVEVGKAGAALGVKAAGDAISGVLSGDTDHIGERVEAQADKIKQAALKICDQVAALRAAQDALMEKVPAFRPYSTLEDSDVRDCKHSAA</sequence>
<gene>
    <name evidence="2" type="ORF">XsacCFBP4641_04670</name>
</gene>
<dbReference type="Pfam" id="PF11101">
    <property type="entry name" value="DUF2884"/>
    <property type="match status" value="1"/>
</dbReference>
<accession>A0A2P5Z7M2</accession>
<organism evidence="2 3">
    <name type="scientific">Xanthomonas sacchari</name>
    <dbReference type="NCBI Taxonomy" id="56458"/>
    <lineage>
        <taxon>Bacteria</taxon>
        <taxon>Pseudomonadati</taxon>
        <taxon>Pseudomonadota</taxon>
        <taxon>Gammaproteobacteria</taxon>
        <taxon>Lysobacterales</taxon>
        <taxon>Lysobacteraceae</taxon>
        <taxon>Xanthomonas</taxon>
    </lineage>
</organism>
<evidence type="ECO:0000313" key="2">
    <source>
        <dbReference type="EMBL" id="PPU84363.1"/>
    </source>
</evidence>
<dbReference type="STRING" id="56458.SB85_03465"/>
<comment type="caution">
    <text evidence="2">The sequence shown here is derived from an EMBL/GenBank/DDBJ whole genome shotgun (WGS) entry which is preliminary data.</text>
</comment>
<protein>
    <submittedName>
        <fullName evidence="2">DUF2884 domain-containing protein</fullName>
    </submittedName>
</protein>
<feature type="chain" id="PRO_5015111694" evidence="1">
    <location>
        <begin position="27"/>
        <end position="186"/>
    </location>
</feature>
<evidence type="ECO:0000256" key="1">
    <source>
        <dbReference type="SAM" id="SignalP"/>
    </source>
</evidence>
<keyword evidence="1" id="KW-0732">Signal</keyword>
<dbReference type="InterPro" id="IPR021307">
    <property type="entry name" value="DUF2884"/>
</dbReference>
<proteinExistence type="predicted"/>
<dbReference type="OrthoDB" id="6057407at2"/>
<name>A0A2P5Z7M2_9XANT</name>
<dbReference type="PROSITE" id="PS51257">
    <property type="entry name" value="PROKAR_LIPOPROTEIN"/>
    <property type="match status" value="1"/>
</dbReference>
<feature type="signal peptide" evidence="1">
    <location>
        <begin position="1"/>
        <end position="26"/>
    </location>
</feature>
<dbReference type="AlphaFoldDB" id="A0A2P5Z7M2"/>
<reference evidence="2 3" key="1">
    <citation type="submission" date="2016-08" db="EMBL/GenBank/DDBJ databases">
        <authorList>
            <person name="Seilhamer J.J."/>
        </authorList>
    </citation>
    <scope>NUCLEOTIDE SEQUENCE [LARGE SCALE GENOMIC DNA]</scope>
    <source>
        <strain evidence="2 3">CFBP4641</strain>
    </source>
</reference>
<evidence type="ECO:0000313" key="3">
    <source>
        <dbReference type="Proteomes" id="UP000247346"/>
    </source>
</evidence>